<evidence type="ECO:0000256" key="2">
    <source>
        <dbReference type="ARBA" id="ARBA00007371"/>
    </source>
</evidence>
<protein>
    <recommendedName>
        <fullName evidence="6">Beta-defensin</fullName>
    </recommendedName>
</protein>
<proteinExistence type="evidence at transcript level"/>
<keyword evidence="4" id="KW-0732">Signal</keyword>
<feature type="domain" description="Beta-defensin" evidence="7">
    <location>
        <begin position="42"/>
        <end position="70"/>
    </location>
</feature>
<evidence type="ECO:0000259" key="7">
    <source>
        <dbReference type="Pfam" id="PF13841"/>
    </source>
</evidence>
<comment type="similarity">
    <text evidence="2 6">Belongs to the beta-defensin family.</text>
</comment>
<reference evidence="8" key="1">
    <citation type="journal article" date="2006" name="Mamm. Genome">
        <title>Bioinformatic and expression analysis of novel porcine beta-defensins.</title>
        <authorList>
            <person name="Sang Y."/>
            <person name="Patil A.A."/>
            <person name="Zhang G."/>
            <person name="Ross C.R."/>
            <person name="Blecha F."/>
        </authorList>
    </citation>
    <scope>NUCLEOTIDE SEQUENCE</scope>
</reference>
<organism evidence="8">
    <name type="scientific">Sus scrofa</name>
    <name type="common">Pig</name>
    <dbReference type="NCBI Taxonomy" id="9823"/>
    <lineage>
        <taxon>Eukaryota</taxon>
        <taxon>Metazoa</taxon>
        <taxon>Chordata</taxon>
        <taxon>Craniata</taxon>
        <taxon>Vertebrata</taxon>
        <taxon>Euteleostomi</taxon>
        <taxon>Mammalia</taxon>
        <taxon>Eutheria</taxon>
        <taxon>Laurasiatheria</taxon>
        <taxon>Artiodactyla</taxon>
        <taxon>Suina</taxon>
        <taxon>Suidae</taxon>
        <taxon>Sus</taxon>
    </lineage>
</organism>
<dbReference type="EMBL" id="DQ274056">
    <property type="protein sequence ID" value="ABB83640.1"/>
    <property type="molecule type" value="mRNA"/>
</dbReference>
<evidence type="ECO:0000256" key="6">
    <source>
        <dbReference type="RuleBase" id="RU231113"/>
    </source>
</evidence>
<keyword evidence="5" id="KW-1015">Disulfide bond</keyword>
<comment type="function">
    <text evidence="6">Has antibacterial activity.</text>
</comment>
<feature type="non-terminal residue" evidence="8">
    <location>
        <position position="81"/>
    </location>
</feature>
<keyword evidence="6" id="KW-0044">Antibiotic</keyword>
<evidence type="ECO:0000313" key="8">
    <source>
        <dbReference type="EMBL" id="ABB83640.1"/>
    </source>
</evidence>
<dbReference type="GO" id="GO:0042742">
    <property type="term" value="P:defense response to bacterium"/>
    <property type="evidence" value="ECO:0007669"/>
    <property type="project" value="UniProtKB-UniRule"/>
</dbReference>
<dbReference type="Pfam" id="PF13841">
    <property type="entry name" value="Defensin_beta_2"/>
    <property type="match status" value="1"/>
</dbReference>
<dbReference type="AlphaFoldDB" id="Q2VBJ9"/>
<sequence>MIVATSKLGGEASEGNLSCQHLDLGLPSLQNLRNDLDADRICGYGTSRCRRYCKRQEIRIGRCPHTYPCCLKKWRDSSLNP</sequence>
<keyword evidence="6" id="KW-0211">Defensin</keyword>
<dbReference type="GO" id="GO:0045087">
    <property type="term" value="P:innate immune response"/>
    <property type="evidence" value="ECO:0007669"/>
    <property type="project" value="InterPro"/>
</dbReference>
<evidence type="ECO:0000256" key="5">
    <source>
        <dbReference type="ARBA" id="ARBA00023157"/>
    </source>
</evidence>
<evidence type="ECO:0000256" key="4">
    <source>
        <dbReference type="ARBA" id="ARBA00022729"/>
    </source>
</evidence>
<comment type="subcellular location">
    <subcellularLocation>
        <location evidence="1 6">Secreted</location>
    </subcellularLocation>
</comment>
<evidence type="ECO:0000256" key="1">
    <source>
        <dbReference type="ARBA" id="ARBA00004613"/>
    </source>
</evidence>
<dbReference type="GO" id="GO:0005576">
    <property type="term" value="C:extracellular region"/>
    <property type="evidence" value="ECO:0007669"/>
    <property type="project" value="UniProtKB-SubCell"/>
</dbReference>
<accession>Q2VBJ9</accession>
<name>Q2VBJ9_PIG</name>
<keyword evidence="6" id="KW-0929">Antimicrobial</keyword>
<keyword evidence="3 6" id="KW-0964">Secreted</keyword>
<dbReference type="InterPro" id="IPR025933">
    <property type="entry name" value="Beta_defensin_dom"/>
</dbReference>
<evidence type="ECO:0000256" key="3">
    <source>
        <dbReference type="ARBA" id="ARBA00022525"/>
    </source>
</evidence>